<keyword evidence="3" id="KW-1185">Reference proteome</keyword>
<dbReference type="PANTHER" id="PTHR35983:SF1">
    <property type="entry name" value="UPF0166 PROTEIN TM_0021"/>
    <property type="match status" value="1"/>
</dbReference>
<dbReference type="Gene3D" id="3.30.70.120">
    <property type="match status" value="1"/>
</dbReference>
<evidence type="ECO:0000313" key="2">
    <source>
        <dbReference type="EMBL" id="SMO43319.1"/>
    </source>
</evidence>
<name>A0A521B8C5_9BACT</name>
<dbReference type="SUPFAM" id="SSF54913">
    <property type="entry name" value="GlnB-like"/>
    <property type="match status" value="1"/>
</dbReference>
<dbReference type="AlphaFoldDB" id="A0A521B8C5"/>
<dbReference type="InterPro" id="IPR011322">
    <property type="entry name" value="N-reg_PII-like_a/b"/>
</dbReference>
<reference evidence="2 3" key="1">
    <citation type="submission" date="2017-05" db="EMBL/GenBank/DDBJ databases">
        <authorList>
            <person name="Varghese N."/>
            <person name="Submissions S."/>
        </authorList>
    </citation>
    <scope>NUCLEOTIDE SEQUENCE [LARGE SCALE GENOMIC DNA]</scope>
    <source>
        <strain evidence="2 3">DSM 16304</strain>
    </source>
</reference>
<proteinExistence type="inferred from homology"/>
<comment type="similarity">
    <text evidence="1">Belongs to the UPF0166 family.</text>
</comment>
<dbReference type="InterPro" id="IPR003793">
    <property type="entry name" value="UPF0166"/>
</dbReference>
<evidence type="ECO:0000256" key="1">
    <source>
        <dbReference type="ARBA" id="ARBA00010554"/>
    </source>
</evidence>
<accession>A0A521B8C5</accession>
<dbReference type="PANTHER" id="PTHR35983">
    <property type="entry name" value="UPF0166 PROTEIN TM_0021"/>
    <property type="match status" value="1"/>
</dbReference>
<dbReference type="RefSeq" id="WP_142934177.1">
    <property type="nucleotide sequence ID" value="NZ_FXTM01000004.1"/>
</dbReference>
<dbReference type="InterPro" id="IPR015867">
    <property type="entry name" value="N-reg_PII/ATP_PRibTrfase_C"/>
</dbReference>
<protein>
    <submittedName>
        <fullName evidence="2">Uncharacterized protein</fullName>
    </submittedName>
</protein>
<dbReference type="Proteomes" id="UP000317315">
    <property type="component" value="Unassembled WGS sequence"/>
</dbReference>
<sequence length="113" mass="12921">MKGLVGKRKLLRIFIGLEDKYRGKPLWEYILTLVKENGLSGATVFKAAAGIGAHSELRTFSVWRLSQDLPVVIEIIDREERIRDFLNVIDEIIEEGLIVLQDVEVISYRHRGS</sequence>
<gene>
    <name evidence="2" type="ORF">SAMN06269117_10464</name>
</gene>
<dbReference type="EMBL" id="FXTM01000004">
    <property type="protein sequence ID" value="SMO43319.1"/>
    <property type="molecule type" value="Genomic_DNA"/>
</dbReference>
<dbReference type="Pfam" id="PF02641">
    <property type="entry name" value="DUF190"/>
    <property type="match status" value="1"/>
</dbReference>
<dbReference type="OrthoDB" id="9795599at2"/>
<evidence type="ECO:0000313" key="3">
    <source>
        <dbReference type="Proteomes" id="UP000317315"/>
    </source>
</evidence>
<organism evidence="2 3">
    <name type="scientific">Balnearium lithotrophicum</name>
    <dbReference type="NCBI Taxonomy" id="223788"/>
    <lineage>
        <taxon>Bacteria</taxon>
        <taxon>Pseudomonadati</taxon>
        <taxon>Aquificota</taxon>
        <taxon>Aquificia</taxon>
        <taxon>Desulfurobacteriales</taxon>
        <taxon>Desulfurobacteriaceae</taxon>
        <taxon>Balnearium</taxon>
    </lineage>
</organism>